<dbReference type="EMBL" id="FXTC01000002">
    <property type="protein sequence ID" value="SMO49687.1"/>
    <property type="molecule type" value="Genomic_DNA"/>
</dbReference>
<evidence type="ECO:0000259" key="7">
    <source>
        <dbReference type="Pfam" id="PF02272"/>
    </source>
</evidence>
<dbReference type="PANTHER" id="PTHR30255:SF2">
    <property type="entry name" value="SINGLE-STRANDED-DNA-SPECIFIC EXONUCLEASE RECJ"/>
    <property type="match status" value="1"/>
</dbReference>
<dbReference type="InterPro" id="IPR038763">
    <property type="entry name" value="DHH_sf"/>
</dbReference>
<comment type="similarity">
    <text evidence="1">Belongs to the RecJ family.</text>
</comment>
<keyword evidence="5 9" id="KW-0269">Exonuclease</keyword>
<keyword evidence="3" id="KW-0540">Nuclease</keyword>
<evidence type="ECO:0000259" key="6">
    <source>
        <dbReference type="Pfam" id="PF01368"/>
    </source>
</evidence>
<evidence type="ECO:0000313" key="10">
    <source>
        <dbReference type="Proteomes" id="UP000316916"/>
    </source>
</evidence>
<evidence type="ECO:0000256" key="1">
    <source>
        <dbReference type="ARBA" id="ARBA00005915"/>
    </source>
</evidence>
<dbReference type="Pfam" id="PF17768">
    <property type="entry name" value="RecJ_OB"/>
    <property type="match status" value="1"/>
</dbReference>
<dbReference type="AlphaFoldDB" id="A0A521BR92"/>
<keyword evidence="4" id="KW-0378">Hydrolase</keyword>
<evidence type="ECO:0000313" key="9">
    <source>
        <dbReference type="EMBL" id="SMO49687.1"/>
    </source>
</evidence>
<feature type="domain" description="DDH" evidence="6">
    <location>
        <begin position="112"/>
        <end position="263"/>
    </location>
</feature>
<name>A0A521BR92_9FLAO</name>
<evidence type="ECO:0000256" key="3">
    <source>
        <dbReference type="ARBA" id="ARBA00022722"/>
    </source>
</evidence>
<dbReference type="GO" id="GO:0003676">
    <property type="term" value="F:nucleic acid binding"/>
    <property type="evidence" value="ECO:0007669"/>
    <property type="project" value="InterPro"/>
</dbReference>
<dbReference type="Pfam" id="PF02272">
    <property type="entry name" value="DHHA1"/>
    <property type="match status" value="1"/>
</dbReference>
<reference evidence="9 10" key="1">
    <citation type="submission" date="2017-05" db="EMBL/GenBank/DDBJ databases">
        <authorList>
            <person name="Varghese N."/>
            <person name="Submissions S."/>
        </authorList>
    </citation>
    <scope>NUCLEOTIDE SEQUENCE [LARGE SCALE GENOMIC DNA]</scope>
    <source>
        <strain evidence="9 10">DSM 29371</strain>
    </source>
</reference>
<dbReference type="Gene3D" id="3.90.1640.30">
    <property type="match status" value="1"/>
</dbReference>
<dbReference type="InterPro" id="IPR001667">
    <property type="entry name" value="DDH_dom"/>
</dbReference>
<dbReference type="InterPro" id="IPR041122">
    <property type="entry name" value="RecJ_OB"/>
</dbReference>
<proteinExistence type="inferred from homology"/>
<sequence>MEHEDSLFLTIIKSKLRSSSFWNAIFFPYFCEMSQKWIYKPEPDEEVVDRLSSSLGFGTFESKILVLRGIDNYQKAREFFKPNLNDIHNPFLMADMQKAVERIATAIENGEKILVYGDYDVDGTTAVALMYLYLSKIVEKKYLDYYIPDRNSEGYGISTEGIDFAKENGFSLIIALDCGIKAIDMINYAKNLDIDFIICDHHLPGEEIPDAAAVLDPKRTDCRYPFKELSGCGVGFKLCQGLNTIYKLPEAELFELTDLLAISIAADIVSMTGENRVLAKMGLKTLRKTRNLGLRLLIPEDKLSHFEISNIVFEIAPKINAAGRISHGKAAVELMVSDNLKHANQIVSDIMNLNDERRELDMNSTLSALNQIIESQQETKHTTIVYHPEWNKGVIGIVASRLIETYYKPTLVFTDGNNGEMVASARSVSDFDVHEALDMCSEYFLKFGGHHAAAGLSMEKDKFDAFKERFEKIVSEKIKDHQKEPSIAIDTEITVDEINREFINFHRKLAPFGPHNMKPIFTLTNQKLSGYVKTMGKDNNHLKFYIKQESTGRNIECVGFKLGPFVEDFKNKNFDLAFTLEENHWKGNVTHYLNIKDVKFRD</sequence>
<dbReference type="InterPro" id="IPR004610">
    <property type="entry name" value="RecJ"/>
</dbReference>
<evidence type="ECO:0000256" key="4">
    <source>
        <dbReference type="ARBA" id="ARBA00022801"/>
    </source>
</evidence>
<dbReference type="InterPro" id="IPR051673">
    <property type="entry name" value="SSDNA_exonuclease_RecJ"/>
</dbReference>
<dbReference type="PANTHER" id="PTHR30255">
    <property type="entry name" value="SINGLE-STRANDED-DNA-SPECIFIC EXONUCLEASE RECJ"/>
    <property type="match status" value="1"/>
</dbReference>
<dbReference type="GO" id="GO:0006310">
    <property type="term" value="P:DNA recombination"/>
    <property type="evidence" value="ECO:0007669"/>
    <property type="project" value="InterPro"/>
</dbReference>
<dbReference type="SUPFAM" id="SSF64182">
    <property type="entry name" value="DHH phosphoesterases"/>
    <property type="match status" value="1"/>
</dbReference>
<keyword evidence="10" id="KW-1185">Reference proteome</keyword>
<dbReference type="Pfam" id="PF01368">
    <property type="entry name" value="DHH"/>
    <property type="match status" value="1"/>
</dbReference>
<evidence type="ECO:0000256" key="5">
    <source>
        <dbReference type="ARBA" id="ARBA00022839"/>
    </source>
</evidence>
<organism evidence="9 10">
    <name type="scientific">Chryseobacterium rhizoplanae</name>
    <dbReference type="NCBI Taxonomy" id="1609531"/>
    <lineage>
        <taxon>Bacteria</taxon>
        <taxon>Pseudomonadati</taxon>
        <taxon>Bacteroidota</taxon>
        <taxon>Flavobacteriia</taxon>
        <taxon>Flavobacteriales</taxon>
        <taxon>Weeksellaceae</taxon>
        <taxon>Chryseobacterium group</taxon>
        <taxon>Chryseobacterium</taxon>
    </lineage>
</organism>
<dbReference type="GO" id="GO:0008409">
    <property type="term" value="F:5'-3' exonuclease activity"/>
    <property type="evidence" value="ECO:0007669"/>
    <property type="project" value="InterPro"/>
</dbReference>
<dbReference type="Proteomes" id="UP000316916">
    <property type="component" value="Unassembled WGS sequence"/>
</dbReference>
<protein>
    <recommendedName>
        <fullName evidence="2">Single-stranded-DNA-specific exonuclease RecJ</fullName>
    </recommendedName>
</protein>
<evidence type="ECO:0000256" key="2">
    <source>
        <dbReference type="ARBA" id="ARBA00019841"/>
    </source>
</evidence>
<dbReference type="GO" id="GO:0006281">
    <property type="term" value="P:DNA repair"/>
    <property type="evidence" value="ECO:0007669"/>
    <property type="project" value="InterPro"/>
</dbReference>
<feature type="domain" description="RecJ OB" evidence="8">
    <location>
        <begin position="489"/>
        <end position="597"/>
    </location>
</feature>
<accession>A0A521BR92</accession>
<dbReference type="InterPro" id="IPR003156">
    <property type="entry name" value="DHHA1_dom"/>
</dbReference>
<evidence type="ECO:0000259" key="8">
    <source>
        <dbReference type="Pfam" id="PF17768"/>
    </source>
</evidence>
<gene>
    <name evidence="9" type="ORF">SAMN06265171_10232</name>
</gene>
<dbReference type="NCBIfam" id="TIGR00644">
    <property type="entry name" value="recJ"/>
    <property type="match status" value="1"/>
</dbReference>
<dbReference type="Gene3D" id="3.10.310.30">
    <property type="match status" value="1"/>
</dbReference>
<feature type="domain" description="DHHA1" evidence="7">
    <location>
        <begin position="385"/>
        <end position="476"/>
    </location>
</feature>